<evidence type="ECO:0000313" key="2">
    <source>
        <dbReference type="Proteomes" id="UP000481033"/>
    </source>
</evidence>
<dbReference type="EMBL" id="QXHD01000004">
    <property type="protein sequence ID" value="NEZ56719.1"/>
    <property type="molecule type" value="Genomic_DNA"/>
</dbReference>
<dbReference type="Proteomes" id="UP000481033">
    <property type="component" value="Unassembled WGS sequence"/>
</dbReference>
<gene>
    <name evidence="1" type="ORF">DXZ20_13735</name>
</gene>
<sequence>MASLSIRLGDAFLIKTPPKGKHLYIAIAKTTKTRHLFVSVNSRQPKSETVCILKPGPDVPDFIIHESVVNYRFARELTVKELAKLLPMGHRTHKGYCSRAVLQHIQAGGLASKRLKNRYKLALKDFLEM</sequence>
<organism evidence="1 2">
    <name type="scientific">Adonisia turfae CCMR0081</name>
    <dbReference type="NCBI Taxonomy" id="2292702"/>
    <lineage>
        <taxon>Bacteria</taxon>
        <taxon>Bacillati</taxon>
        <taxon>Cyanobacteriota</taxon>
        <taxon>Adonisia</taxon>
        <taxon>Adonisia turfae</taxon>
    </lineage>
</organism>
<keyword evidence="2" id="KW-1185">Reference proteome</keyword>
<comment type="caution">
    <text evidence="1">The sequence shown here is derived from an EMBL/GenBank/DDBJ whole genome shotgun (WGS) entry which is preliminary data.</text>
</comment>
<name>A0A6M0RKP6_9CYAN</name>
<dbReference type="AlphaFoldDB" id="A0A6M0RKP6"/>
<protein>
    <submittedName>
        <fullName evidence="1">Uncharacterized protein</fullName>
    </submittedName>
</protein>
<reference evidence="1 2" key="1">
    <citation type="journal article" date="2020" name="Microb. Ecol.">
        <title>Ecogenomics of the Marine Benthic Filamentous Cyanobacterium Adonisia.</title>
        <authorList>
            <person name="Walter J.M."/>
            <person name="Coutinho F.H."/>
            <person name="Leomil L."/>
            <person name="Hargreaves P.I."/>
            <person name="Campeao M.E."/>
            <person name="Vieira V.V."/>
            <person name="Silva B.S."/>
            <person name="Fistarol G.O."/>
            <person name="Salomon P.S."/>
            <person name="Sawabe T."/>
            <person name="Mino S."/>
            <person name="Hosokawa M."/>
            <person name="Miyashita H."/>
            <person name="Maruyama F."/>
            <person name="van Verk M.C."/>
            <person name="Dutilh B.E."/>
            <person name="Thompson C.C."/>
            <person name="Thompson F.L."/>
        </authorList>
    </citation>
    <scope>NUCLEOTIDE SEQUENCE [LARGE SCALE GENOMIC DNA]</scope>
    <source>
        <strain evidence="1 2">CCMR0081</strain>
    </source>
</reference>
<dbReference type="RefSeq" id="WP_163698714.1">
    <property type="nucleotide sequence ID" value="NZ_QXHD01000004.1"/>
</dbReference>
<accession>A0A6M0RKP6</accession>
<proteinExistence type="predicted"/>
<evidence type="ECO:0000313" key="1">
    <source>
        <dbReference type="EMBL" id="NEZ56719.1"/>
    </source>
</evidence>